<dbReference type="InterPro" id="IPR037382">
    <property type="entry name" value="Rsc/polybromo"/>
</dbReference>
<dbReference type="Gene3D" id="1.20.920.10">
    <property type="entry name" value="Bromodomain-like"/>
    <property type="match status" value="2"/>
</dbReference>
<dbReference type="AlphaFoldDB" id="A0A3N2PZX5"/>
<feature type="compositionally biased region" description="Polar residues" evidence="9">
    <location>
        <begin position="441"/>
        <end position="491"/>
    </location>
</feature>
<dbReference type="Proteomes" id="UP000272025">
    <property type="component" value="Unassembled WGS sequence"/>
</dbReference>
<comment type="subcellular location">
    <subcellularLocation>
        <location evidence="1">Nucleus</location>
    </subcellularLocation>
</comment>
<dbReference type="SUPFAM" id="SSF47370">
    <property type="entry name" value="Bromodomain"/>
    <property type="match status" value="2"/>
</dbReference>
<dbReference type="InterPro" id="IPR001487">
    <property type="entry name" value="Bromodomain"/>
</dbReference>
<dbReference type="GO" id="GO:0003682">
    <property type="term" value="F:chromatin binding"/>
    <property type="evidence" value="ECO:0007669"/>
    <property type="project" value="TreeGrafter"/>
</dbReference>
<dbReference type="InterPro" id="IPR054551">
    <property type="entry name" value="RSC4_Ig-like"/>
</dbReference>
<evidence type="ECO:0000256" key="7">
    <source>
        <dbReference type="ARBA" id="ARBA00023242"/>
    </source>
</evidence>
<evidence type="ECO:0000313" key="11">
    <source>
        <dbReference type="EMBL" id="ROT39988.1"/>
    </source>
</evidence>
<dbReference type="SMART" id="SM00297">
    <property type="entry name" value="BROMO"/>
    <property type="match status" value="2"/>
</dbReference>
<protein>
    <recommendedName>
        <fullName evidence="10">Bromo domain-containing protein</fullName>
    </recommendedName>
</protein>
<feature type="region of interest" description="Disordered" evidence="9">
    <location>
        <begin position="1"/>
        <end position="44"/>
    </location>
</feature>
<dbReference type="STRING" id="1314773.A0A3N2PZX5"/>
<keyword evidence="5 8" id="KW-0103">Bromodomain</keyword>
<evidence type="ECO:0000256" key="9">
    <source>
        <dbReference type="SAM" id="MobiDB-lite"/>
    </source>
</evidence>
<dbReference type="Pfam" id="PF00439">
    <property type="entry name" value="Bromodomain"/>
    <property type="match status" value="2"/>
</dbReference>
<gene>
    <name evidence="11" type="ORF">SODALDRAFT_143034</name>
</gene>
<dbReference type="GeneID" id="39575288"/>
<evidence type="ECO:0000256" key="2">
    <source>
        <dbReference type="ARBA" id="ARBA00022737"/>
    </source>
</evidence>
<reference evidence="11 12" key="1">
    <citation type="journal article" date="2018" name="Mol. Ecol.">
        <title>The obligate alkalophilic soda-lake fungus Sodiomyces alkalinus has shifted to a protein diet.</title>
        <authorList>
            <person name="Grum-Grzhimaylo A.A."/>
            <person name="Falkoski D.L."/>
            <person name="van den Heuvel J."/>
            <person name="Valero-Jimenez C.A."/>
            <person name="Min B."/>
            <person name="Choi I.G."/>
            <person name="Lipzen A."/>
            <person name="Daum C.G."/>
            <person name="Aanen D.K."/>
            <person name="Tsang A."/>
            <person name="Henrissat B."/>
            <person name="Bilanenko E.N."/>
            <person name="de Vries R.P."/>
            <person name="van Kan J.A.L."/>
            <person name="Grigoriev I.V."/>
            <person name="Debets A.J.M."/>
        </authorList>
    </citation>
    <scope>NUCLEOTIDE SEQUENCE [LARGE SCALE GENOMIC DNA]</scope>
    <source>
        <strain evidence="11 12">F11</strain>
    </source>
</reference>
<dbReference type="InterPro" id="IPR036427">
    <property type="entry name" value="Bromodomain-like_sf"/>
</dbReference>
<feature type="domain" description="Bromo" evidence="10">
    <location>
        <begin position="64"/>
        <end position="134"/>
    </location>
</feature>
<evidence type="ECO:0000256" key="1">
    <source>
        <dbReference type="ARBA" id="ARBA00004123"/>
    </source>
</evidence>
<dbReference type="PANTHER" id="PTHR16062">
    <property type="entry name" value="SWI/SNF-RELATED"/>
    <property type="match status" value="1"/>
</dbReference>
<evidence type="ECO:0000313" key="12">
    <source>
        <dbReference type="Proteomes" id="UP000272025"/>
    </source>
</evidence>
<evidence type="ECO:0000256" key="6">
    <source>
        <dbReference type="ARBA" id="ARBA00023163"/>
    </source>
</evidence>
<feature type="domain" description="Bromo" evidence="10">
    <location>
        <begin position="333"/>
        <end position="407"/>
    </location>
</feature>
<keyword evidence="6" id="KW-0804">Transcription</keyword>
<keyword evidence="12" id="KW-1185">Reference proteome</keyword>
<keyword evidence="2" id="KW-0677">Repeat</keyword>
<organism evidence="11 12">
    <name type="scientific">Sodiomyces alkalinus (strain CBS 110278 / VKM F-3762 / F11)</name>
    <name type="common">Alkaliphilic filamentous fungus</name>
    <dbReference type="NCBI Taxonomy" id="1314773"/>
    <lineage>
        <taxon>Eukaryota</taxon>
        <taxon>Fungi</taxon>
        <taxon>Dikarya</taxon>
        <taxon>Ascomycota</taxon>
        <taxon>Pezizomycotina</taxon>
        <taxon>Sordariomycetes</taxon>
        <taxon>Hypocreomycetidae</taxon>
        <taxon>Glomerellales</taxon>
        <taxon>Plectosphaerellaceae</taxon>
        <taxon>Sodiomyces</taxon>
    </lineage>
</organism>
<dbReference type="OrthoDB" id="6017at2759"/>
<dbReference type="PROSITE" id="PS50014">
    <property type="entry name" value="BROMODOMAIN_2"/>
    <property type="match status" value="2"/>
</dbReference>
<feature type="compositionally biased region" description="Low complexity" evidence="9">
    <location>
        <begin position="189"/>
        <end position="204"/>
    </location>
</feature>
<dbReference type="EMBL" id="ML119053">
    <property type="protein sequence ID" value="ROT39988.1"/>
    <property type="molecule type" value="Genomic_DNA"/>
</dbReference>
<evidence type="ECO:0000259" key="10">
    <source>
        <dbReference type="PROSITE" id="PS50014"/>
    </source>
</evidence>
<dbReference type="GO" id="GO:0016586">
    <property type="term" value="C:RSC-type complex"/>
    <property type="evidence" value="ECO:0007669"/>
    <property type="project" value="InterPro"/>
</dbReference>
<feature type="region of interest" description="Disordered" evidence="9">
    <location>
        <begin position="158"/>
        <end position="292"/>
    </location>
</feature>
<feature type="region of interest" description="Disordered" evidence="9">
    <location>
        <begin position="427"/>
        <end position="491"/>
    </location>
</feature>
<evidence type="ECO:0000256" key="5">
    <source>
        <dbReference type="ARBA" id="ARBA00023117"/>
    </source>
</evidence>
<dbReference type="GO" id="GO:0006338">
    <property type="term" value="P:chromatin remodeling"/>
    <property type="evidence" value="ECO:0007669"/>
    <property type="project" value="InterPro"/>
</dbReference>
<dbReference type="GO" id="GO:0006368">
    <property type="term" value="P:transcription elongation by RNA polymerase II"/>
    <property type="evidence" value="ECO:0007669"/>
    <property type="project" value="TreeGrafter"/>
</dbReference>
<feature type="compositionally biased region" description="Basic and acidic residues" evidence="9">
    <location>
        <begin position="207"/>
        <end position="246"/>
    </location>
</feature>
<dbReference type="PANTHER" id="PTHR16062:SF19">
    <property type="entry name" value="PROTEIN POLYBROMO-1"/>
    <property type="match status" value="1"/>
</dbReference>
<dbReference type="RefSeq" id="XP_028467794.1">
    <property type="nucleotide sequence ID" value="XM_028606810.1"/>
</dbReference>
<name>A0A3N2PZX5_SODAK</name>
<dbReference type="CDD" id="cd04369">
    <property type="entry name" value="Bromodomain"/>
    <property type="match status" value="2"/>
</dbReference>
<dbReference type="Pfam" id="PF22994">
    <property type="entry name" value="RSC4_Ig_like"/>
    <property type="match status" value="1"/>
</dbReference>
<feature type="compositionally biased region" description="Basic and acidic residues" evidence="9">
    <location>
        <begin position="21"/>
        <end position="42"/>
    </location>
</feature>
<sequence length="741" mass="82527">MDHKRKASASNGAASSDTEEREERAAKRQRLSEQYDLSKGETPESTTAHGLFLLEQIRRTADKNGRKIAGYFEKLLPREGNEEYYKQTRMPISLEMIEQKLIDQEFANLTELESYFKRMVCNAKDFYPRNSSTFEDAERVRKALSNYMTKKNPAYQKGNYVAFPTPLPPEADERVEERPTTPTSHRRPASSASTTRSMASASGTPAPREDRETDSTEEVAKDVEETAKDIEESAKKVEESVEREENGEADEEEERPASKRTSIILRRGPGRRSAGRSSSTPQSNAPVSRSIGRKDDNVFLDVPYKELNFQEAQEKIVEEMMRKKDEEAGLPYFDEFLNLPPRSFKEYYQVIRQPLSIKKLQKLVKGIHGRKENTGISDFKSWAAFEETASLLWRNAYYFNTDESAIYALAKELEAFFRDQLAQAKKVVDEPPQPKIKLKLSNDQSTPTPSSKKITIQVNTRGVSTDTPAPSATAQSEESRGSEQPSVPNGTDTTAAIAAAARSGTPQQRLDANGPLVAEGAKSTSAASPRPPAPNGATKEDTGAAATPAQVAEPGQPAPSAQPVLGTVATSTAKFHPVHPTETRREPTIMDQIYRLPGKGPDDALLQLLRIQTHPMLNFERRHVFDLRPHELTVRQCVAMHMPPNHVRIQIIVNVLASLRQQQRHYKLWVAINKQLLAPQAPMPGQAFPPNTLVFDAQLQAASVNLIEVEIVAGLPKGQRALNGADYEVEQFSVLANVVRN</sequence>
<keyword evidence="7" id="KW-0539">Nucleus</keyword>
<accession>A0A3N2PZX5</accession>
<evidence type="ECO:0000256" key="4">
    <source>
        <dbReference type="ARBA" id="ARBA00023015"/>
    </source>
</evidence>
<evidence type="ECO:0000256" key="8">
    <source>
        <dbReference type="PROSITE-ProRule" id="PRU00035"/>
    </source>
</evidence>
<keyword evidence="3" id="KW-0156">Chromatin regulator</keyword>
<evidence type="ECO:0000256" key="3">
    <source>
        <dbReference type="ARBA" id="ARBA00022853"/>
    </source>
</evidence>
<dbReference type="FunFam" id="1.20.920.10:FF:000083">
    <property type="entry name" value="WGS project CABT00000000 data, contig 2.8"/>
    <property type="match status" value="1"/>
</dbReference>
<keyword evidence="4" id="KW-0805">Transcription regulation</keyword>
<proteinExistence type="predicted"/>
<feature type="region of interest" description="Disordered" evidence="9">
    <location>
        <begin position="518"/>
        <end position="563"/>
    </location>
</feature>